<dbReference type="AlphaFoldDB" id="A0A6L6YFD5"/>
<dbReference type="FunFam" id="2.70.150.10:FF:000002">
    <property type="entry name" value="Copper-transporting ATPase 1, putative"/>
    <property type="match status" value="1"/>
</dbReference>
<dbReference type="InterPro" id="IPR008250">
    <property type="entry name" value="ATPase_P-typ_transduc_dom_A_sf"/>
</dbReference>
<dbReference type="GO" id="GO:0016887">
    <property type="term" value="F:ATP hydrolysis activity"/>
    <property type="evidence" value="ECO:0007669"/>
    <property type="project" value="InterPro"/>
</dbReference>
<evidence type="ECO:0000256" key="12">
    <source>
        <dbReference type="ARBA" id="ARBA00022989"/>
    </source>
</evidence>
<dbReference type="SUPFAM" id="SSF81653">
    <property type="entry name" value="Calcium ATPase, transduction domain A"/>
    <property type="match status" value="1"/>
</dbReference>
<feature type="transmembrane region" description="Helical" evidence="18">
    <location>
        <begin position="360"/>
        <end position="382"/>
    </location>
</feature>
<dbReference type="PRINTS" id="PR00943">
    <property type="entry name" value="CUATPASE"/>
</dbReference>
<evidence type="ECO:0000256" key="13">
    <source>
        <dbReference type="ARBA" id="ARBA00023008"/>
    </source>
</evidence>
<dbReference type="InterPro" id="IPR018303">
    <property type="entry name" value="ATPase_P-typ_P_site"/>
</dbReference>
<comment type="subcellular location">
    <subcellularLocation>
        <location evidence="18">Cell membrane</location>
    </subcellularLocation>
    <subcellularLocation>
        <location evidence="1">Endomembrane system</location>
        <topology evidence="1">Multi-pass membrane protein</topology>
    </subcellularLocation>
</comment>
<dbReference type="Gene3D" id="2.70.150.10">
    <property type="entry name" value="Calcium-transporting ATPase, cytoplasmic transduction domain A"/>
    <property type="match status" value="1"/>
</dbReference>
<feature type="transmembrane region" description="Helical" evidence="18">
    <location>
        <begin position="98"/>
        <end position="119"/>
    </location>
</feature>
<feature type="transmembrane region" description="Helical" evidence="18">
    <location>
        <begin position="206"/>
        <end position="226"/>
    </location>
</feature>
<keyword evidence="7 18" id="KW-0547">Nucleotide-binding</keyword>
<dbReference type="Gene3D" id="3.40.1110.10">
    <property type="entry name" value="Calcium-transporting ATPase, cytoplasmic domain N"/>
    <property type="match status" value="1"/>
</dbReference>
<keyword evidence="18" id="KW-1003">Cell membrane</keyword>
<sequence length="933" mass="99540">MQKKNFDVTGMSCSACSARVEKAVSSIPGVDNVNVNLLKNSMTVEFDDAKTNVGEIVKAVTDAGYGASERSEDKGGSVQTADPALEAKKASEEMKFRLWVSLIFAGILMILAMGPMLGMPLPEILSGTKNAPINALTQFLLTLPVIFVNFKYFRNGFKSLWHRAPNMDSLVAIGSAASVLFGLFALYMMLWALAQGNEKQLAHYAHNLYFDSAAMILALITLGKYFESRAKHKTTDAISKLMALVPENALVERDGKQEVVPLEQIAVGDLVLLKTGSRVPVDGVVEDGSGTVDESSLTGESVPVEKTVGSQMSASTLLTSGYIKMKATRVGGDTALAQIIKLVDEATSTKPPVARLADKISGIFVPTVISIAIAASLVWLMLGYSWEFALMIGVSVLVISCPCALGLATPTAIMVGSGRGAQNGILFRSAEAIETTEKVNVIVLDKTGTVTSGKPALTDVVSFSLPPKELLSLVASVENKSEHPLAAAVVDGAKSLEVPLREASNFTQNLGNVSAQVIGKNVKIGNKSVVVGELPEQVRELADQLADQGKTPLYVLLDGKLSGLIAAADPVRADSKDAVQAMLKQDKEVWMLTGDNIKTAQAVAAQVGIKNIRAEVKPAEKEALVRELQEAGKKVMMVGDGINDAPSLARADVGAAIGAGTDVAIEAADIVIMKSRLSDVVNAGALSHSCMNNIRENLFWAFIYNIIGIPVAAGVFYTVFGWVLNPMIAAAAMSMSSVSVVSNALRLRRWRPVLSGAMDNENQRMEPKLMNLAIEKTAAETPKYEYKIYISGMMCQHCVKAVTGMITGLPGVIDCKVDLEKGTADVQSSAPIDEAKLKSLIEEDGYKLESIECISTPGQTKGFNYLLGIEGMMCCHCVKSVTKKLSGLDGVVHCEVSLENKSAQVESSKPITESEFQQAIEEEGYELTEAREA</sequence>
<dbReference type="PANTHER" id="PTHR43520:SF8">
    <property type="entry name" value="P-TYPE CU(+) TRANSPORTER"/>
    <property type="match status" value="1"/>
</dbReference>
<feature type="domain" description="HMA" evidence="19">
    <location>
        <begin position="784"/>
        <end position="849"/>
    </location>
</feature>
<dbReference type="PROSITE" id="PS01047">
    <property type="entry name" value="HMA_1"/>
    <property type="match status" value="3"/>
</dbReference>
<dbReference type="GO" id="GO:0012505">
    <property type="term" value="C:endomembrane system"/>
    <property type="evidence" value="ECO:0007669"/>
    <property type="project" value="UniProtKB-SubCell"/>
</dbReference>
<keyword evidence="13" id="KW-0186">Copper</keyword>
<evidence type="ECO:0000256" key="7">
    <source>
        <dbReference type="ARBA" id="ARBA00022741"/>
    </source>
</evidence>
<dbReference type="InterPro" id="IPR001757">
    <property type="entry name" value="P_typ_ATPase"/>
</dbReference>
<keyword evidence="15 18" id="KW-0472">Membrane</keyword>
<dbReference type="NCBIfam" id="TIGR00003">
    <property type="entry name" value="copper ion binding protein"/>
    <property type="match status" value="3"/>
</dbReference>
<keyword evidence="8" id="KW-0187">Copper transport</keyword>
<dbReference type="PRINTS" id="PR00119">
    <property type="entry name" value="CATATPASE"/>
</dbReference>
<dbReference type="GO" id="GO:0043682">
    <property type="term" value="F:P-type divalent copper transporter activity"/>
    <property type="evidence" value="ECO:0007669"/>
    <property type="project" value="UniProtKB-EC"/>
</dbReference>
<dbReference type="EMBL" id="WSRP01000007">
    <property type="protein sequence ID" value="MVX56227.1"/>
    <property type="molecule type" value="Genomic_DNA"/>
</dbReference>
<dbReference type="GO" id="GO:0005507">
    <property type="term" value="F:copper ion binding"/>
    <property type="evidence" value="ECO:0007669"/>
    <property type="project" value="InterPro"/>
</dbReference>
<dbReference type="Proteomes" id="UP000472580">
    <property type="component" value="Unassembled WGS sequence"/>
</dbReference>
<dbReference type="Pfam" id="PF00702">
    <property type="entry name" value="Hydrolase"/>
    <property type="match status" value="1"/>
</dbReference>
<dbReference type="OrthoDB" id="8552908at2"/>
<feature type="transmembrane region" description="Helical" evidence="18">
    <location>
        <begin position="131"/>
        <end position="150"/>
    </location>
</feature>
<keyword evidence="14" id="KW-0406">Ion transport</keyword>
<evidence type="ECO:0000256" key="4">
    <source>
        <dbReference type="ARBA" id="ARBA00022692"/>
    </source>
</evidence>
<dbReference type="InterPro" id="IPR059000">
    <property type="entry name" value="ATPase_P-type_domA"/>
</dbReference>
<dbReference type="CDD" id="cd02094">
    <property type="entry name" value="P-type_ATPase_Cu-like"/>
    <property type="match status" value="1"/>
</dbReference>
<gene>
    <name evidence="20" type="ORF">E5987_03275</name>
</gene>
<dbReference type="SUPFAM" id="SSF55008">
    <property type="entry name" value="HMA, heavy metal-associated domain"/>
    <property type="match status" value="3"/>
</dbReference>
<dbReference type="InterPro" id="IPR023214">
    <property type="entry name" value="HAD_sf"/>
</dbReference>
<dbReference type="FunFam" id="3.30.70.100:FF:000005">
    <property type="entry name" value="Copper-exporting P-type ATPase A"/>
    <property type="match status" value="1"/>
</dbReference>
<dbReference type="CDD" id="cd00371">
    <property type="entry name" value="HMA"/>
    <property type="match status" value="3"/>
</dbReference>
<feature type="transmembrane region" description="Helical" evidence="18">
    <location>
        <begin position="698"/>
        <end position="720"/>
    </location>
</feature>
<dbReference type="RefSeq" id="WP_160334663.1">
    <property type="nucleotide sequence ID" value="NZ_WSRP01000007.1"/>
</dbReference>
<dbReference type="NCBIfam" id="TIGR01525">
    <property type="entry name" value="ATPase-IB_hvy"/>
    <property type="match status" value="1"/>
</dbReference>
<evidence type="ECO:0000256" key="2">
    <source>
        <dbReference type="ARBA" id="ARBA00006024"/>
    </source>
</evidence>
<dbReference type="SFLD" id="SFLDF00027">
    <property type="entry name" value="p-type_atpase"/>
    <property type="match status" value="1"/>
</dbReference>
<dbReference type="NCBIfam" id="TIGR01494">
    <property type="entry name" value="ATPase_P-type"/>
    <property type="match status" value="1"/>
</dbReference>
<dbReference type="Pfam" id="PF00403">
    <property type="entry name" value="HMA"/>
    <property type="match status" value="3"/>
</dbReference>
<dbReference type="SUPFAM" id="SSF56784">
    <property type="entry name" value="HAD-like"/>
    <property type="match status" value="1"/>
</dbReference>
<feature type="transmembrane region" description="Helical" evidence="18">
    <location>
        <begin position="388"/>
        <end position="409"/>
    </location>
</feature>
<name>A0A6L6YFD5_9BURK</name>
<evidence type="ECO:0000313" key="21">
    <source>
        <dbReference type="Proteomes" id="UP000472580"/>
    </source>
</evidence>
<keyword evidence="5 18" id="KW-0479">Metal-binding</keyword>
<comment type="catalytic activity">
    <reaction evidence="17">
        <text>Cu(2+)(in) + ATP + H2O = Cu(2+)(out) + ADP + phosphate + H(+)</text>
        <dbReference type="Rhea" id="RHEA:10376"/>
        <dbReference type="ChEBI" id="CHEBI:15377"/>
        <dbReference type="ChEBI" id="CHEBI:15378"/>
        <dbReference type="ChEBI" id="CHEBI:29036"/>
        <dbReference type="ChEBI" id="CHEBI:30616"/>
        <dbReference type="ChEBI" id="CHEBI:43474"/>
        <dbReference type="ChEBI" id="CHEBI:456216"/>
        <dbReference type="EC" id="7.2.2.9"/>
    </reaction>
</comment>
<dbReference type="GO" id="GO:0005524">
    <property type="term" value="F:ATP binding"/>
    <property type="evidence" value="ECO:0007669"/>
    <property type="project" value="UniProtKB-UniRule"/>
</dbReference>
<dbReference type="PROSITE" id="PS50846">
    <property type="entry name" value="HMA_2"/>
    <property type="match status" value="3"/>
</dbReference>
<evidence type="ECO:0000256" key="9">
    <source>
        <dbReference type="ARBA" id="ARBA00022840"/>
    </source>
</evidence>
<evidence type="ECO:0000256" key="10">
    <source>
        <dbReference type="ARBA" id="ARBA00022842"/>
    </source>
</evidence>
<evidence type="ECO:0000256" key="3">
    <source>
        <dbReference type="ARBA" id="ARBA00022448"/>
    </source>
</evidence>
<dbReference type="Gene3D" id="3.40.50.1000">
    <property type="entry name" value="HAD superfamily/HAD-like"/>
    <property type="match status" value="1"/>
</dbReference>
<evidence type="ECO:0000256" key="11">
    <source>
        <dbReference type="ARBA" id="ARBA00022967"/>
    </source>
</evidence>
<dbReference type="SUPFAM" id="SSF81665">
    <property type="entry name" value="Calcium ATPase, transmembrane domain M"/>
    <property type="match status" value="1"/>
</dbReference>
<dbReference type="InterPro" id="IPR023299">
    <property type="entry name" value="ATPase_P-typ_cyto_dom_N"/>
</dbReference>
<evidence type="ECO:0000259" key="19">
    <source>
        <dbReference type="PROSITE" id="PS50846"/>
    </source>
</evidence>
<dbReference type="GO" id="GO:0055070">
    <property type="term" value="P:copper ion homeostasis"/>
    <property type="evidence" value="ECO:0007669"/>
    <property type="project" value="TreeGrafter"/>
</dbReference>
<dbReference type="InterPro" id="IPR023298">
    <property type="entry name" value="ATPase_P-typ_TM_dom_sf"/>
</dbReference>
<keyword evidence="21" id="KW-1185">Reference proteome</keyword>
<dbReference type="GO" id="GO:0005886">
    <property type="term" value="C:plasma membrane"/>
    <property type="evidence" value="ECO:0007669"/>
    <property type="project" value="UniProtKB-SubCell"/>
</dbReference>
<dbReference type="PROSITE" id="PS00154">
    <property type="entry name" value="ATPASE_E1_E2"/>
    <property type="match status" value="1"/>
</dbReference>
<comment type="caution">
    <text evidence="20">The sequence shown here is derived from an EMBL/GenBank/DDBJ whole genome shotgun (WGS) entry which is preliminary data.</text>
</comment>
<keyword evidence="3" id="KW-0813">Transport</keyword>
<keyword evidence="4 18" id="KW-0812">Transmembrane</keyword>
<evidence type="ECO:0000256" key="14">
    <source>
        <dbReference type="ARBA" id="ARBA00023065"/>
    </source>
</evidence>
<dbReference type="SFLD" id="SFLDG00002">
    <property type="entry name" value="C1.7:_P-type_atpase_like"/>
    <property type="match status" value="1"/>
</dbReference>
<dbReference type="Gene3D" id="3.30.70.100">
    <property type="match status" value="3"/>
</dbReference>
<keyword evidence="9 18" id="KW-0067">ATP-binding</keyword>
<organism evidence="20 21">
    <name type="scientific">Parasutterella muris</name>
    <dbReference type="NCBI Taxonomy" id="2565572"/>
    <lineage>
        <taxon>Bacteria</taxon>
        <taxon>Pseudomonadati</taxon>
        <taxon>Pseudomonadota</taxon>
        <taxon>Betaproteobacteria</taxon>
        <taxon>Burkholderiales</taxon>
        <taxon>Sutterellaceae</taxon>
        <taxon>Parasutterella</taxon>
    </lineage>
</organism>
<dbReference type="PANTHER" id="PTHR43520">
    <property type="entry name" value="ATP7, ISOFORM B"/>
    <property type="match status" value="1"/>
</dbReference>
<evidence type="ECO:0000256" key="5">
    <source>
        <dbReference type="ARBA" id="ARBA00022723"/>
    </source>
</evidence>
<dbReference type="InterPro" id="IPR036412">
    <property type="entry name" value="HAD-like_sf"/>
</dbReference>
<keyword evidence="11" id="KW-1278">Translocase</keyword>
<dbReference type="NCBIfam" id="TIGR01511">
    <property type="entry name" value="ATPase-IB1_Cu"/>
    <property type="match status" value="1"/>
</dbReference>
<feature type="domain" description="HMA" evidence="19">
    <location>
        <begin position="863"/>
        <end position="928"/>
    </location>
</feature>
<proteinExistence type="inferred from homology"/>
<dbReference type="InterPro" id="IPR017969">
    <property type="entry name" value="Heavy-metal-associated_CS"/>
</dbReference>
<evidence type="ECO:0000313" key="20">
    <source>
        <dbReference type="EMBL" id="MVX56227.1"/>
    </source>
</evidence>
<evidence type="ECO:0000256" key="6">
    <source>
        <dbReference type="ARBA" id="ARBA00022737"/>
    </source>
</evidence>
<reference evidence="20 21" key="1">
    <citation type="submission" date="2019-12" db="EMBL/GenBank/DDBJ databases">
        <title>Microbes associate with the intestines of laboratory mice.</title>
        <authorList>
            <person name="Navarre W."/>
            <person name="Wong E."/>
        </authorList>
    </citation>
    <scope>NUCLEOTIDE SEQUENCE [LARGE SCALE GENOMIC DNA]</scope>
    <source>
        <strain evidence="20 21">NM82_D38</strain>
    </source>
</reference>
<evidence type="ECO:0000256" key="1">
    <source>
        <dbReference type="ARBA" id="ARBA00004127"/>
    </source>
</evidence>
<feature type="transmembrane region" description="Helical" evidence="18">
    <location>
        <begin position="170"/>
        <end position="194"/>
    </location>
</feature>
<evidence type="ECO:0000256" key="15">
    <source>
        <dbReference type="ARBA" id="ARBA00023136"/>
    </source>
</evidence>
<dbReference type="InterPro" id="IPR036163">
    <property type="entry name" value="HMA_dom_sf"/>
</dbReference>
<dbReference type="Pfam" id="PF00122">
    <property type="entry name" value="E1-E2_ATPase"/>
    <property type="match status" value="1"/>
</dbReference>
<dbReference type="EC" id="7.2.2.9" evidence="16"/>
<evidence type="ECO:0000256" key="18">
    <source>
        <dbReference type="RuleBase" id="RU362081"/>
    </source>
</evidence>
<evidence type="ECO:0000256" key="8">
    <source>
        <dbReference type="ARBA" id="ARBA00022796"/>
    </source>
</evidence>
<protein>
    <recommendedName>
        <fullName evidence="16">P-type Cu(2+) transporter</fullName>
        <ecNumber evidence="16">7.2.2.9</ecNumber>
    </recommendedName>
</protein>
<dbReference type="InterPro" id="IPR027256">
    <property type="entry name" value="P-typ_ATPase_IB"/>
</dbReference>
<accession>A0A6L6YFD5</accession>
<evidence type="ECO:0000256" key="17">
    <source>
        <dbReference type="ARBA" id="ARBA00047424"/>
    </source>
</evidence>
<comment type="similarity">
    <text evidence="2 18">Belongs to the cation transport ATPase (P-type) (TC 3.A.3) family. Type IB subfamily.</text>
</comment>
<keyword evidence="12 18" id="KW-1133">Transmembrane helix</keyword>
<keyword evidence="10" id="KW-0460">Magnesium</keyword>
<feature type="domain" description="HMA" evidence="19">
    <location>
        <begin position="2"/>
        <end position="68"/>
    </location>
</feature>
<evidence type="ECO:0000256" key="16">
    <source>
        <dbReference type="ARBA" id="ARBA00038904"/>
    </source>
</evidence>
<keyword evidence="6" id="KW-0677">Repeat</keyword>
<dbReference type="SFLD" id="SFLDS00003">
    <property type="entry name" value="Haloacid_Dehalogenase"/>
    <property type="match status" value="1"/>
</dbReference>
<dbReference type="InterPro" id="IPR006121">
    <property type="entry name" value="HMA_dom"/>
</dbReference>
<dbReference type="InterPro" id="IPR006122">
    <property type="entry name" value="HMA_Cu_ion-bd"/>
</dbReference>
<dbReference type="InterPro" id="IPR044492">
    <property type="entry name" value="P_typ_ATPase_HD_dom"/>
</dbReference>